<reference evidence="1" key="2">
    <citation type="submission" date="2019-01" db="EMBL/GenBank/DDBJ databases">
        <authorList>
            <consortium name="NCBI Pathogen Detection Project"/>
        </authorList>
    </citation>
    <scope>NUCLEOTIDE SEQUENCE</scope>
    <source>
        <strain evidence="1">BCW_3452</strain>
    </source>
</reference>
<dbReference type="EMBL" id="DACRBY010000017">
    <property type="protein sequence ID" value="HAS8540943.1"/>
    <property type="molecule type" value="Genomic_DNA"/>
</dbReference>
<accession>A0A8H9N185</accession>
<gene>
    <name evidence="1" type="ORF">I7730_14225</name>
</gene>
<evidence type="ECO:0000313" key="1">
    <source>
        <dbReference type="EMBL" id="HAS8540943.1"/>
    </source>
</evidence>
<sequence length="93" mass="10315">MLDLQGVNLITPSNVRGSSHIEHSTDTKKAAESFTSYYIEQMLNTSMSKTSGVTGEEKPPATMQIEAMLNRQLSTNLSKNNPLTDTIERELLK</sequence>
<name>A0A8H9N185_VIBVL</name>
<dbReference type="Proteomes" id="UP000863257">
    <property type="component" value="Unassembled WGS sequence"/>
</dbReference>
<dbReference type="AlphaFoldDB" id="A0A8H9N185"/>
<comment type="caution">
    <text evidence="1">The sequence shown here is derived from an EMBL/GenBank/DDBJ whole genome shotgun (WGS) entry which is preliminary data.</text>
</comment>
<proteinExistence type="predicted"/>
<organism evidence="1">
    <name type="scientific">Vibrio vulnificus</name>
    <dbReference type="NCBI Taxonomy" id="672"/>
    <lineage>
        <taxon>Bacteria</taxon>
        <taxon>Pseudomonadati</taxon>
        <taxon>Pseudomonadota</taxon>
        <taxon>Gammaproteobacteria</taxon>
        <taxon>Vibrionales</taxon>
        <taxon>Vibrionaceae</taxon>
        <taxon>Vibrio</taxon>
    </lineage>
</organism>
<reference evidence="1" key="1">
    <citation type="journal article" date="2018" name="Genome Biol.">
        <title>SKESA: strategic k-mer extension for scrupulous assemblies.</title>
        <authorList>
            <person name="Souvorov A."/>
            <person name="Agarwala R."/>
            <person name="Lipman D.J."/>
        </authorList>
    </citation>
    <scope>NUCLEOTIDE SEQUENCE</scope>
    <source>
        <strain evidence="1">BCW_3452</strain>
    </source>
</reference>
<protein>
    <submittedName>
        <fullName evidence="1">Uncharacterized protein</fullName>
    </submittedName>
</protein>